<proteinExistence type="predicted"/>
<protein>
    <submittedName>
        <fullName evidence="2">Uncharacterized protein</fullName>
    </submittedName>
</protein>
<keyword evidence="3" id="KW-1185">Reference proteome</keyword>
<dbReference type="Proteomes" id="UP000175989">
    <property type="component" value="Unassembled WGS sequence"/>
</dbReference>
<dbReference type="EMBL" id="LROM01000111">
    <property type="protein sequence ID" value="OEZ96321.1"/>
    <property type="molecule type" value="Genomic_DNA"/>
</dbReference>
<gene>
    <name evidence="2" type="ORF">DUPY_39570</name>
</gene>
<feature type="region of interest" description="Disordered" evidence="1">
    <location>
        <begin position="28"/>
        <end position="96"/>
    </location>
</feature>
<evidence type="ECO:0000313" key="3">
    <source>
        <dbReference type="Proteomes" id="UP000175989"/>
    </source>
</evidence>
<dbReference type="RefSeq" id="WP_141749612.1">
    <property type="nucleotide sequence ID" value="NZ_LROM01000111.1"/>
</dbReference>
<evidence type="ECO:0000313" key="2">
    <source>
        <dbReference type="EMBL" id="OEZ96321.1"/>
    </source>
</evidence>
<name>A0A1E7WDY1_9BURK</name>
<accession>A0A1E7WDY1</accession>
<evidence type="ECO:0000256" key="1">
    <source>
        <dbReference type="SAM" id="MobiDB-lite"/>
    </source>
</evidence>
<reference evidence="3" key="1">
    <citation type="journal article" date="2016" name="Front. Microbiol.">
        <title>Molecular Keys to the Janthinobacterium and Duganella spp. Interaction with the Plant Pathogen Fusarium graminearum.</title>
        <authorList>
            <person name="Haack F.S."/>
            <person name="Poehlein A."/>
            <person name="Kroger C."/>
            <person name="Voigt C.A."/>
            <person name="Piepenbring M."/>
            <person name="Bode H.B."/>
            <person name="Daniel R."/>
            <person name="Schafer W."/>
            <person name="Streit W.R."/>
        </authorList>
    </citation>
    <scope>NUCLEOTIDE SEQUENCE [LARGE SCALE GENOMIC DNA]</scope>
    <source>
        <strain evidence="3">T54</strain>
    </source>
</reference>
<sequence>MTIFSTSAKLLMGAAIGVAVLTGCNKKAEDMPAPTASQAANPNVVPDPDMTKPGTTAGGTTRDANPGGTTGAPATPVAPDPNSTAQPPSSTTSTNQ</sequence>
<organism evidence="2 3">
    <name type="scientific">Duganella phyllosphaerae</name>
    <dbReference type="NCBI Taxonomy" id="762836"/>
    <lineage>
        <taxon>Bacteria</taxon>
        <taxon>Pseudomonadati</taxon>
        <taxon>Pseudomonadota</taxon>
        <taxon>Betaproteobacteria</taxon>
        <taxon>Burkholderiales</taxon>
        <taxon>Oxalobacteraceae</taxon>
        <taxon>Telluria group</taxon>
        <taxon>Duganella</taxon>
    </lineage>
</organism>
<comment type="caution">
    <text evidence="2">The sequence shown here is derived from an EMBL/GenBank/DDBJ whole genome shotgun (WGS) entry which is preliminary data.</text>
</comment>
<feature type="compositionally biased region" description="Low complexity" evidence="1">
    <location>
        <begin position="81"/>
        <end position="96"/>
    </location>
</feature>
<dbReference type="AlphaFoldDB" id="A0A1E7WDY1"/>